<dbReference type="RefSeq" id="WP_105359211.1">
    <property type="nucleotide sequence ID" value="NZ_PUIA01000085.1"/>
</dbReference>
<keyword evidence="1" id="KW-0732">Signal</keyword>
<dbReference type="InterPro" id="IPR018391">
    <property type="entry name" value="PQQ_b-propeller_rpt"/>
</dbReference>
<evidence type="ECO:0000256" key="1">
    <source>
        <dbReference type="SAM" id="SignalP"/>
    </source>
</evidence>
<organism evidence="3 4">
    <name type="scientific">Blastopirellula marina</name>
    <dbReference type="NCBI Taxonomy" id="124"/>
    <lineage>
        <taxon>Bacteria</taxon>
        <taxon>Pseudomonadati</taxon>
        <taxon>Planctomycetota</taxon>
        <taxon>Planctomycetia</taxon>
        <taxon>Pirellulales</taxon>
        <taxon>Pirellulaceae</taxon>
        <taxon>Blastopirellula</taxon>
    </lineage>
</organism>
<feature type="domain" description="Pyrrolo-quinoline quinone repeat" evidence="2">
    <location>
        <begin position="242"/>
        <end position="372"/>
    </location>
</feature>
<reference evidence="3 4" key="1">
    <citation type="submission" date="2018-02" db="EMBL/GenBank/DDBJ databases">
        <title>Comparative genomes isolates from brazilian mangrove.</title>
        <authorList>
            <person name="Araujo J.E."/>
            <person name="Taketani R.G."/>
            <person name="Silva M.C.P."/>
            <person name="Loureco M.V."/>
            <person name="Andreote F.D."/>
        </authorList>
    </citation>
    <scope>NUCLEOTIDE SEQUENCE [LARGE SCALE GENOMIC DNA]</scope>
    <source>
        <strain evidence="3 4">HEX-2 MGV</strain>
    </source>
</reference>
<dbReference type="OrthoDB" id="244732at2"/>
<dbReference type="EMBL" id="PUIA01000085">
    <property type="protein sequence ID" value="PQO25214.1"/>
    <property type="molecule type" value="Genomic_DNA"/>
</dbReference>
<dbReference type="Proteomes" id="UP000240009">
    <property type="component" value="Unassembled WGS sequence"/>
</dbReference>
<evidence type="ECO:0000313" key="3">
    <source>
        <dbReference type="EMBL" id="PQO25214.1"/>
    </source>
</evidence>
<dbReference type="InterPro" id="IPR011047">
    <property type="entry name" value="Quinoprotein_ADH-like_sf"/>
</dbReference>
<dbReference type="AlphaFoldDB" id="A0A2S8EZY3"/>
<feature type="chain" id="PRO_5015735024" evidence="1">
    <location>
        <begin position="22"/>
        <end position="418"/>
    </location>
</feature>
<dbReference type="SMART" id="SM00564">
    <property type="entry name" value="PQQ"/>
    <property type="match status" value="3"/>
</dbReference>
<gene>
    <name evidence="3" type="ORF">C5Y96_25245</name>
</gene>
<feature type="domain" description="Pyrrolo-quinoline quinone repeat" evidence="2">
    <location>
        <begin position="52"/>
        <end position="201"/>
    </location>
</feature>
<comment type="caution">
    <text evidence="3">The sequence shown here is derived from an EMBL/GenBank/DDBJ whole genome shotgun (WGS) entry which is preliminary data.</text>
</comment>
<accession>A0A2S8EZY3</accession>
<name>A0A2S8EZY3_9BACT</name>
<dbReference type="PANTHER" id="PTHR34512">
    <property type="entry name" value="CELL SURFACE PROTEIN"/>
    <property type="match status" value="1"/>
</dbReference>
<dbReference type="InterPro" id="IPR015943">
    <property type="entry name" value="WD40/YVTN_repeat-like_dom_sf"/>
</dbReference>
<proteinExistence type="predicted"/>
<dbReference type="Pfam" id="PF13360">
    <property type="entry name" value="PQQ_2"/>
    <property type="match status" value="2"/>
</dbReference>
<sequence length="418" mass="46499">MRLPIYLSLCLALLSWNTLSADNNWPEFRGSDGNGANFSANVPTDLSDPKNIAWQAEPHGRGWSSPVVWGDQLWITTATEDGKKQSALCYDRNTGEKLFDLLLFENDEVDEAHLTNSYASCTPAIEEGRIYVHFGRYGTTCLDTKTGKKLWERRDLPCDHHRGPASSPIIDDKNMYVAFDGFDVQYVVALDKKTGKTVWKTDRNIKYNTDNGDWMKAYGTGLLIDHNGRRQLIYPSAFETQSFDPETGDILWSVQHGGMNAAIRPIYRHGLVYIFPGHGKNLLVAVDPSGSGDVTATHVKWTAGKGVPLRPGPVFIEDKIYMLDDDGVVSCRDAQTGDVDWLKRIGGNYRAALTCAGENLYAFTDDGHVTVFKASPEEYVEISQADFPSGFQASAVPLDDSLYVRSVNGLYCFRNPMP</sequence>
<feature type="signal peptide" evidence="1">
    <location>
        <begin position="1"/>
        <end position="21"/>
    </location>
</feature>
<dbReference type="InterPro" id="IPR002372">
    <property type="entry name" value="PQQ_rpt_dom"/>
</dbReference>
<protein>
    <submittedName>
        <fullName evidence="3">Quinonprotein alcohol dehydrogenase</fullName>
    </submittedName>
</protein>
<evidence type="ECO:0000259" key="2">
    <source>
        <dbReference type="Pfam" id="PF13360"/>
    </source>
</evidence>
<dbReference type="SUPFAM" id="SSF50998">
    <property type="entry name" value="Quinoprotein alcohol dehydrogenase-like"/>
    <property type="match status" value="1"/>
</dbReference>
<evidence type="ECO:0000313" key="4">
    <source>
        <dbReference type="Proteomes" id="UP000240009"/>
    </source>
</evidence>
<dbReference type="PANTHER" id="PTHR34512:SF30">
    <property type="entry name" value="OUTER MEMBRANE PROTEIN ASSEMBLY FACTOR BAMB"/>
    <property type="match status" value="1"/>
</dbReference>
<dbReference type="Gene3D" id="2.130.10.10">
    <property type="entry name" value="YVTN repeat-like/Quinoprotein amine dehydrogenase"/>
    <property type="match status" value="2"/>
</dbReference>